<dbReference type="GO" id="GO:0003676">
    <property type="term" value="F:nucleic acid binding"/>
    <property type="evidence" value="ECO:0007669"/>
    <property type="project" value="InterPro"/>
</dbReference>
<evidence type="ECO:0000259" key="1">
    <source>
        <dbReference type="Pfam" id="PF13456"/>
    </source>
</evidence>
<keyword evidence="3" id="KW-1185">Reference proteome</keyword>
<name>A0A2Z7AAA4_9LAMI</name>
<dbReference type="Pfam" id="PF13456">
    <property type="entry name" value="RVT_3"/>
    <property type="match status" value="1"/>
</dbReference>
<feature type="domain" description="RNase H type-1" evidence="1">
    <location>
        <begin position="4"/>
        <end position="47"/>
    </location>
</feature>
<sequence>MYNYQAEYKALVIGLEILKDMGAKYVTVSGDSQLVLRQMSGEYKCSSLFVRLSAHNYSSNLILWAIS</sequence>
<gene>
    <name evidence="2" type="ORF">F511_30128</name>
</gene>
<reference evidence="2 3" key="1">
    <citation type="journal article" date="2015" name="Proc. Natl. Acad. Sci. U.S.A.">
        <title>The resurrection genome of Boea hygrometrica: A blueprint for survival of dehydration.</title>
        <authorList>
            <person name="Xiao L."/>
            <person name="Yang G."/>
            <person name="Zhang L."/>
            <person name="Yang X."/>
            <person name="Zhao S."/>
            <person name="Ji Z."/>
            <person name="Zhou Q."/>
            <person name="Hu M."/>
            <person name="Wang Y."/>
            <person name="Chen M."/>
            <person name="Xu Y."/>
            <person name="Jin H."/>
            <person name="Xiao X."/>
            <person name="Hu G."/>
            <person name="Bao F."/>
            <person name="Hu Y."/>
            <person name="Wan P."/>
            <person name="Li L."/>
            <person name="Deng X."/>
            <person name="Kuang T."/>
            <person name="Xiang C."/>
            <person name="Zhu J.K."/>
            <person name="Oliver M.J."/>
            <person name="He Y."/>
        </authorList>
    </citation>
    <scope>NUCLEOTIDE SEQUENCE [LARGE SCALE GENOMIC DNA]</scope>
    <source>
        <strain evidence="3">cv. XS01</strain>
    </source>
</reference>
<proteinExistence type="predicted"/>
<dbReference type="InterPro" id="IPR002156">
    <property type="entry name" value="RNaseH_domain"/>
</dbReference>
<dbReference type="PANTHER" id="PTHR48475">
    <property type="entry name" value="RIBONUCLEASE H"/>
    <property type="match status" value="1"/>
</dbReference>
<dbReference type="InterPro" id="IPR036397">
    <property type="entry name" value="RNaseH_sf"/>
</dbReference>
<evidence type="ECO:0000313" key="2">
    <source>
        <dbReference type="EMBL" id="KZV15875.1"/>
    </source>
</evidence>
<evidence type="ECO:0000313" key="3">
    <source>
        <dbReference type="Proteomes" id="UP000250235"/>
    </source>
</evidence>
<dbReference type="Proteomes" id="UP000250235">
    <property type="component" value="Unassembled WGS sequence"/>
</dbReference>
<dbReference type="OrthoDB" id="910574at2759"/>
<dbReference type="PANTHER" id="PTHR48475:SF2">
    <property type="entry name" value="RIBONUCLEASE H"/>
    <property type="match status" value="1"/>
</dbReference>
<dbReference type="SUPFAM" id="SSF53098">
    <property type="entry name" value="Ribonuclease H-like"/>
    <property type="match status" value="1"/>
</dbReference>
<dbReference type="InterPro" id="IPR012337">
    <property type="entry name" value="RNaseH-like_sf"/>
</dbReference>
<organism evidence="2 3">
    <name type="scientific">Dorcoceras hygrometricum</name>
    <dbReference type="NCBI Taxonomy" id="472368"/>
    <lineage>
        <taxon>Eukaryota</taxon>
        <taxon>Viridiplantae</taxon>
        <taxon>Streptophyta</taxon>
        <taxon>Embryophyta</taxon>
        <taxon>Tracheophyta</taxon>
        <taxon>Spermatophyta</taxon>
        <taxon>Magnoliopsida</taxon>
        <taxon>eudicotyledons</taxon>
        <taxon>Gunneridae</taxon>
        <taxon>Pentapetalae</taxon>
        <taxon>asterids</taxon>
        <taxon>lamiids</taxon>
        <taxon>Lamiales</taxon>
        <taxon>Gesneriaceae</taxon>
        <taxon>Didymocarpoideae</taxon>
        <taxon>Trichosporeae</taxon>
        <taxon>Loxocarpinae</taxon>
        <taxon>Dorcoceras</taxon>
    </lineage>
</organism>
<accession>A0A2Z7AAA4</accession>
<protein>
    <recommendedName>
        <fullName evidence="1">RNase H type-1 domain-containing protein</fullName>
    </recommendedName>
</protein>
<dbReference type="Gene3D" id="3.30.420.10">
    <property type="entry name" value="Ribonuclease H-like superfamily/Ribonuclease H"/>
    <property type="match status" value="1"/>
</dbReference>
<dbReference type="AlphaFoldDB" id="A0A2Z7AAA4"/>
<dbReference type="GO" id="GO:0004523">
    <property type="term" value="F:RNA-DNA hybrid ribonuclease activity"/>
    <property type="evidence" value="ECO:0007669"/>
    <property type="project" value="InterPro"/>
</dbReference>
<dbReference type="EMBL" id="KV019602">
    <property type="protein sequence ID" value="KZV15875.1"/>
    <property type="molecule type" value="Genomic_DNA"/>
</dbReference>